<sequence>MTPIQGLFAAVSAVLLFLYGLQGFSRELQDVGGETLQSWLGRVTASRWLGFLVGAFATAIVQSSSAITALAVTLVDASVISFRASLGVLLGSNVGTTATAWLVSFKLTGIGPVFIVLGALISVLPIRARYFGKAVFYFGLIFFALDLISAELKPLQNRPQFKEWLALAEAPWAGVLAGLVFTALVQSSSVTTGLAILLVQQGVLPPQAAIPIVIGSNVGSTSTALMAGLGMSPIARATAITNFLFNAIGVLCYFPFLRPFSRAMVDLTANPGMAVAWAHLIFNLTVAICFLLALSWVEPLLRRLLGADAQSARPELAS</sequence>
<evidence type="ECO:0000256" key="2">
    <source>
        <dbReference type="ARBA" id="ARBA00022475"/>
    </source>
</evidence>
<dbReference type="PANTHER" id="PTHR10010:SF46">
    <property type="entry name" value="SODIUM-DEPENDENT PHOSPHATE TRANSPORT PROTEIN 2B"/>
    <property type="match status" value="1"/>
</dbReference>
<evidence type="ECO:0000256" key="3">
    <source>
        <dbReference type="ARBA" id="ARBA00022692"/>
    </source>
</evidence>
<name>A0A158DGM8_9BURK</name>
<comment type="subcellular location">
    <subcellularLocation>
        <location evidence="1">Cell membrane</location>
        <topology evidence="1">Multi-pass membrane protein</topology>
    </subcellularLocation>
</comment>
<evidence type="ECO:0000313" key="8">
    <source>
        <dbReference type="Proteomes" id="UP000054851"/>
    </source>
</evidence>
<feature type="transmembrane region" description="Helical" evidence="6">
    <location>
        <begin position="234"/>
        <end position="256"/>
    </location>
</feature>
<evidence type="ECO:0000256" key="4">
    <source>
        <dbReference type="ARBA" id="ARBA00022989"/>
    </source>
</evidence>
<evidence type="ECO:0000313" key="7">
    <source>
        <dbReference type="EMBL" id="SAK93734.1"/>
    </source>
</evidence>
<gene>
    <name evidence="7" type="ORF">AWB79_06996</name>
</gene>
<dbReference type="AlphaFoldDB" id="A0A158DGM8"/>
<dbReference type="Proteomes" id="UP000054851">
    <property type="component" value="Unassembled WGS sequence"/>
</dbReference>
<feature type="transmembrane region" description="Helical" evidence="6">
    <location>
        <begin position="84"/>
        <end position="103"/>
    </location>
</feature>
<dbReference type="NCBIfam" id="NF037997">
    <property type="entry name" value="Na_Pi_symport"/>
    <property type="match status" value="1"/>
</dbReference>
<dbReference type="EMBL" id="FCOA02000043">
    <property type="protein sequence ID" value="SAK93734.1"/>
    <property type="molecule type" value="Genomic_DNA"/>
</dbReference>
<feature type="transmembrane region" description="Helical" evidence="6">
    <location>
        <begin position="172"/>
        <end position="199"/>
    </location>
</feature>
<accession>A0A158DGM8</accession>
<reference evidence="7" key="1">
    <citation type="submission" date="2016-01" db="EMBL/GenBank/DDBJ databases">
        <authorList>
            <person name="Peeters C."/>
        </authorList>
    </citation>
    <scope>NUCLEOTIDE SEQUENCE</scope>
    <source>
        <strain evidence="7">LMG 29322</strain>
    </source>
</reference>
<dbReference type="GO" id="GO:0044341">
    <property type="term" value="P:sodium-dependent phosphate transport"/>
    <property type="evidence" value="ECO:0007669"/>
    <property type="project" value="InterPro"/>
</dbReference>
<dbReference type="GO" id="GO:0005436">
    <property type="term" value="F:sodium:phosphate symporter activity"/>
    <property type="evidence" value="ECO:0007669"/>
    <property type="project" value="InterPro"/>
</dbReference>
<dbReference type="Pfam" id="PF02690">
    <property type="entry name" value="Na_Pi_cotrans"/>
    <property type="match status" value="2"/>
</dbReference>
<dbReference type="InterPro" id="IPR003841">
    <property type="entry name" value="Na/Pi_transpt"/>
</dbReference>
<protein>
    <submittedName>
        <fullName evidence="7">Na+/Pi-cotransporter</fullName>
    </submittedName>
</protein>
<comment type="caution">
    <text evidence="7">The sequence shown here is derived from an EMBL/GenBank/DDBJ whole genome shotgun (WGS) entry which is preliminary data.</text>
</comment>
<dbReference type="RefSeq" id="WP_061171999.1">
    <property type="nucleotide sequence ID" value="NZ_FCOA02000043.1"/>
</dbReference>
<organism evidence="7 8">
    <name type="scientific">Caballeronia hypogeia</name>
    <dbReference type="NCBI Taxonomy" id="1777140"/>
    <lineage>
        <taxon>Bacteria</taxon>
        <taxon>Pseudomonadati</taxon>
        <taxon>Pseudomonadota</taxon>
        <taxon>Betaproteobacteria</taxon>
        <taxon>Burkholderiales</taxon>
        <taxon>Burkholderiaceae</taxon>
        <taxon>Caballeronia</taxon>
    </lineage>
</organism>
<keyword evidence="3 6" id="KW-0812">Transmembrane</keyword>
<evidence type="ECO:0000256" key="6">
    <source>
        <dbReference type="SAM" id="Phobius"/>
    </source>
</evidence>
<dbReference type="OrthoDB" id="9763003at2"/>
<keyword evidence="8" id="KW-1185">Reference proteome</keyword>
<dbReference type="GO" id="GO:0005886">
    <property type="term" value="C:plasma membrane"/>
    <property type="evidence" value="ECO:0007669"/>
    <property type="project" value="UniProtKB-SubCell"/>
</dbReference>
<dbReference type="PANTHER" id="PTHR10010">
    <property type="entry name" value="SOLUTE CARRIER FAMILY 34 SODIUM PHOSPHATE , MEMBER 2-RELATED"/>
    <property type="match status" value="1"/>
</dbReference>
<evidence type="ECO:0000256" key="1">
    <source>
        <dbReference type="ARBA" id="ARBA00004651"/>
    </source>
</evidence>
<keyword evidence="4 6" id="KW-1133">Transmembrane helix</keyword>
<feature type="transmembrane region" description="Helical" evidence="6">
    <location>
        <begin position="276"/>
        <end position="297"/>
    </location>
</feature>
<evidence type="ECO:0000256" key="5">
    <source>
        <dbReference type="ARBA" id="ARBA00023136"/>
    </source>
</evidence>
<keyword evidence="2" id="KW-1003">Cell membrane</keyword>
<feature type="transmembrane region" description="Helical" evidence="6">
    <location>
        <begin position="47"/>
        <end position="72"/>
    </location>
</feature>
<feature type="transmembrane region" description="Helical" evidence="6">
    <location>
        <begin position="109"/>
        <end position="127"/>
    </location>
</feature>
<feature type="transmembrane region" description="Helical" evidence="6">
    <location>
        <begin position="134"/>
        <end position="152"/>
    </location>
</feature>
<proteinExistence type="predicted"/>
<keyword evidence="5 6" id="KW-0472">Membrane</keyword>